<protein>
    <submittedName>
        <fullName evidence="2">Uncharacterized protein</fullName>
    </submittedName>
</protein>
<dbReference type="AlphaFoldDB" id="A0A8S2YXL9"/>
<evidence type="ECO:0000313" key="3">
    <source>
        <dbReference type="Proteomes" id="UP000681720"/>
    </source>
</evidence>
<dbReference type="Proteomes" id="UP000681967">
    <property type="component" value="Unassembled WGS sequence"/>
</dbReference>
<dbReference type="EMBL" id="CAJOBH010072892">
    <property type="protein sequence ID" value="CAF4480310.1"/>
    <property type="molecule type" value="Genomic_DNA"/>
</dbReference>
<dbReference type="EMBL" id="CAJOBJ010101984">
    <property type="protein sequence ID" value="CAF4592040.1"/>
    <property type="molecule type" value="Genomic_DNA"/>
</dbReference>
<sequence length="41" mass="5103">MDRQLWQSYLDIGLQQHLWLDQFHKMAKTNDFDLCKQYVMN</sequence>
<name>A0A8S2YXL9_9BILA</name>
<evidence type="ECO:0000313" key="2">
    <source>
        <dbReference type="EMBL" id="CAF4592040.1"/>
    </source>
</evidence>
<proteinExistence type="predicted"/>
<feature type="non-terminal residue" evidence="2">
    <location>
        <position position="1"/>
    </location>
</feature>
<dbReference type="Proteomes" id="UP000681720">
    <property type="component" value="Unassembled WGS sequence"/>
</dbReference>
<organism evidence="2 3">
    <name type="scientific">Rotaria magnacalcarata</name>
    <dbReference type="NCBI Taxonomy" id="392030"/>
    <lineage>
        <taxon>Eukaryota</taxon>
        <taxon>Metazoa</taxon>
        <taxon>Spiralia</taxon>
        <taxon>Gnathifera</taxon>
        <taxon>Rotifera</taxon>
        <taxon>Eurotatoria</taxon>
        <taxon>Bdelloidea</taxon>
        <taxon>Philodinida</taxon>
        <taxon>Philodinidae</taxon>
        <taxon>Rotaria</taxon>
    </lineage>
</organism>
<gene>
    <name evidence="1" type="ORF">BYL167_LOCUS35094</name>
    <name evidence="2" type="ORF">GIL414_LOCUS38542</name>
</gene>
<accession>A0A8S2YXL9</accession>
<reference evidence="2" key="1">
    <citation type="submission" date="2021-02" db="EMBL/GenBank/DDBJ databases">
        <authorList>
            <person name="Nowell W R."/>
        </authorList>
    </citation>
    <scope>NUCLEOTIDE SEQUENCE</scope>
</reference>
<evidence type="ECO:0000313" key="1">
    <source>
        <dbReference type="EMBL" id="CAF4480310.1"/>
    </source>
</evidence>
<comment type="caution">
    <text evidence="2">The sequence shown here is derived from an EMBL/GenBank/DDBJ whole genome shotgun (WGS) entry which is preliminary data.</text>
</comment>